<dbReference type="PANTHER" id="PTHR42852">
    <property type="entry name" value="THIOL:DISULFIDE INTERCHANGE PROTEIN DSBE"/>
    <property type="match status" value="1"/>
</dbReference>
<dbReference type="SUPFAM" id="SSF52833">
    <property type="entry name" value="Thioredoxin-like"/>
    <property type="match status" value="1"/>
</dbReference>
<dbReference type="CDD" id="cd03012">
    <property type="entry name" value="TlpA_like_DipZ_like"/>
    <property type="match status" value="1"/>
</dbReference>
<accession>A0ABX2BYY3</accession>
<evidence type="ECO:0000313" key="9">
    <source>
        <dbReference type="EMBL" id="NPT45000.1"/>
    </source>
</evidence>
<feature type="transmembrane region" description="Helical" evidence="7">
    <location>
        <begin position="6"/>
        <end position="28"/>
    </location>
</feature>
<dbReference type="RefSeq" id="WP_172315338.1">
    <property type="nucleotide sequence ID" value="NZ_WOEY01000109.1"/>
</dbReference>
<reference evidence="9 10" key="1">
    <citation type="submission" date="2019-11" db="EMBL/GenBank/DDBJ databases">
        <title>Metabolism of dissolved organic matter in forest soils.</title>
        <authorList>
            <person name="Cyle K.T."/>
            <person name="Wilhelm R.C."/>
            <person name="Martinez C.E."/>
        </authorList>
    </citation>
    <scope>NUCLEOTIDE SEQUENCE [LARGE SCALE GENOMIC DNA]</scope>
    <source>
        <strain evidence="9 10">1N</strain>
    </source>
</reference>
<dbReference type="PROSITE" id="PS51352">
    <property type="entry name" value="THIOREDOXIN_2"/>
    <property type="match status" value="1"/>
</dbReference>
<dbReference type="Pfam" id="PF08534">
    <property type="entry name" value="Redoxin"/>
    <property type="match status" value="1"/>
</dbReference>
<dbReference type="Proteomes" id="UP000652198">
    <property type="component" value="Unassembled WGS sequence"/>
</dbReference>
<dbReference type="InterPro" id="IPR036249">
    <property type="entry name" value="Thioredoxin-like_sf"/>
</dbReference>
<dbReference type="Pfam" id="PF17991">
    <property type="entry name" value="Thioredoxin_10"/>
    <property type="match status" value="1"/>
</dbReference>
<organism evidence="9 10">
    <name type="scientific">Paraburkholderia solitsugae</name>
    <dbReference type="NCBI Taxonomy" id="2675748"/>
    <lineage>
        <taxon>Bacteria</taxon>
        <taxon>Pseudomonadati</taxon>
        <taxon>Pseudomonadota</taxon>
        <taxon>Betaproteobacteria</taxon>
        <taxon>Burkholderiales</taxon>
        <taxon>Burkholderiaceae</taxon>
        <taxon>Paraburkholderia</taxon>
    </lineage>
</organism>
<dbReference type="InterPro" id="IPR003834">
    <property type="entry name" value="Cyt_c_assmbl_TM_dom"/>
</dbReference>
<evidence type="ECO:0000256" key="4">
    <source>
        <dbReference type="ARBA" id="ARBA00022748"/>
    </source>
</evidence>
<evidence type="ECO:0000256" key="5">
    <source>
        <dbReference type="ARBA" id="ARBA00022989"/>
    </source>
</evidence>
<dbReference type="Gene3D" id="3.40.30.10">
    <property type="entry name" value="Glutaredoxin"/>
    <property type="match status" value="1"/>
</dbReference>
<feature type="transmembrane region" description="Helical" evidence="7">
    <location>
        <begin position="127"/>
        <end position="153"/>
    </location>
</feature>
<sequence>MLLIVLAYLGGALTILSPCILPVLPFVFARADQPFVRSGLPLLAGMALTFAIVATLAAVGGGWVTQANQYGRWLAIALLAVFGLTLLLPRFADHLMRPLVSAGNRLSNFAQRDGQQGRAGSSAGSSFLLGIATGLLWAPCAGPILGLVLTGAALRGASVGTTLLLVAYAAGAATSLAVALLIGGRVFTAMKRSLGAGEWIRRGIGAAMLCGVVAIALGLDTGVLARVSTIATGGLEQKLVDKLSPGATPANPVAAGSATNAVTNEAANAPTHAAGSDAVMTANPAADTTATVDSGAMMRAAQGAPGGAAPLPVEGVLPTLNGAVQWLNSPPLTVQDLRGKVVLVDFWTYSCINCLRSLPYVKAWAQKYKDQGLVVIGVHAPEFAFERNIDNVKKAVHDLGVDYPVAIDNNYAIWRALNNQYWPAHYFVDAKGQIRYHHFGEGDYAESEKVIQQLLAEAGHASASKVALGIAGTSAQGVQAAADNADMQSPETYIGYQRAENFASPGGEAEDKVHTYSAPSQPAVNDWGLAGTWKVGAEHATLAAASGRIVYRFHARDLHLVLGPGKDGKPVRFRVSVDGAAPGAAHGTDVAADGSGTVTEQRLYQLVRQTGEVADHTFSIEFLDPGVQAYAFTFG</sequence>
<dbReference type="InterPro" id="IPR013740">
    <property type="entry name" value="Redoxin"/>
</dbReference>
<keyword evidence="10" id="KW-1185">Reference proteome</keyword>
<protein>
    <submittedName>
        <fullName evidence="9">Redoxin family protein</fullName>
    </submittedName>
</protein>
<dbReference type="Gene3D" id="2.60.120.260">
    <property type="entry name" value="Galactose-binding domain-like"/>
    <property type="match status" value="1"/>
</dbReference>
<feature type="transmembrane region" description="Helical" evidence="7">
    <location>
        <begin position="40"/>
        <end position="64"/>
    </location>
</feature>
<dbReference type="EMBL" id="WOEY01000109">
    <property type="protein sequence ID" value="NPT45000.1"/>
    <property type="molecule type" value="Genomic_DNA"/>
</dbReference>
<dbReference type="InterPro" id="IPR050553">
    <property type="entry name" value="Thioredoxin_ResA/DsbE_sf"/>
</dbReference>
<dbReference type="InterPro" id="IPR041017">
    <property type="entry name" value="Thioredoxin_10"/>
</dbReference>
<evidence type="ECO:0000256" key="2">
    <source>
        <dbReference type="ARBA" id="ARBA00022475"/>
    </source>
</evidence>
<feature type="transmembrane region" description="Helical" evidence="7">
    <location>
        <begin position="165"/>
        <end position="187"/>
    </location>
</feature>
<evidence type="ECO:0000256" key="7">
    <source>
        <dbReference type="SAM" id="Phobius"/>
    </source>
</evidence>
<evidence type="ECO:0000256" key="1">
    <source>
        <dbReference type="ARBA" id="ARBA00004651"/>
    </source>
</evidence>
<keyword evidence="5 7" id="KW-1133">Transmembrane helix</keyword>
<dbReference type="PANTHER" id="PTHR42852:SF13">
    <property type="entry name" value="PROTEIN DIPZ"/>
    <property type="match status" value="1"/>
</dbReference>
<dbReference type="InterPro" id="IPR013766">
    <property type="entry name" value="Thioredoxin_domain"/>
</dbReference>
<keyword evidence="6 7" id="KW-0472">Membrane</keyword>
<feature type="domain" description="Thioredoxin" evidence="8">
    <location>
        <begin position="305"/>
        <end position="456"/>
    </location>
</feature>
<evidence type="ECO:0000259" key="8">
    <source>
        <dbReference type="PROSITE" id="PS51352"/>
    </source>
</evidence>
<evidence type="ECO:0000256" key="3">
    <source>
        <dbReference type="ARBA" id="ARBA00022692"/>
    </source>
</evidence>
<evidence type="ECO:0000313" key="10">
    <source>
        <dbReference type="Proteomes" id="UP000652198"/>
    </source>
</evidence>
<keyword evidence="3 7" id="KW-0812">Transmembrane</keyword>
<keyword evidence="2" id="KW-1003">Cell membrane</keyword>
<proteinExistence type="predicted"/>
<name>A0ABX2BYY3_9BURK</name>
<comment type="subcellular location">
    <subcellularLocation>
        <location evidence="1">Cell membrane</location>
        <topology evidence="1">Multi-pass membrane protein</topology>
    </subcellularLocation>
</comment>
<comment type="caution">
    <text evidence="9">The sequence shown here is derived from an EMBL/GenBank/DDBJ whole genome shotgun (WGS) entry which is preliminary data.</text>
</comment>
<feature type="transmembrane region" description="Helical" evidence="7">
    <location>
        <begin position="70"/>
        <end position="88"/>
    </location>
</feature>
<gene>
    <name evidence="9" type="ORF">GNZ12_27510</name>
</gene>
<evidence type="ECO:0000256" key="6">
    <source>
        <dbReference type="ARBA" id="ARBA00023136"/>
    </source>
</evidence>
<keyword evidence="4" id="KW-0201">Cytochrome c-type biogenesis</keyword>
<dbReference type="Pfam" id="PF02683">
    <property type="entry name" value="DsbD_TM"/>
    <property type="match status" value="1"/>
</dbReference>